<keyword evidence="3 5" id="KW-1133">Transmembrane helix</keyword>
<dbReference type="EMBL" id="QAPF01000038">
    <property type="protein sequence ID" value="TEA20093.1"/>
    <property type="molecule type" value="Genomic_DNA"/>
</dbReference>
<evidence type="ECO:0000313" key="6">
    <source>
        <dbReference type="EMBL" id="TEA20093.1"/>
    </source>
</evidence>
<dbReference type="GO" id="GO:0005886">
    <property type="term" value="C:plasma membrane"/>
    <property type="evidence" value="ECO:0007669"/>
    <property type="project" value="TreeGrafter"/>
</dbReference>
<evidence type="ECO:0000256" key="5">
    <source>
        <dbReference type="SAM" id="Phobius"/>
    </source>
</evidence>
<sequence>MTLQQSSPQVQDNNFFGLVLPQRLDGDVPANKSLDETGQLNWIIAAFNLTSAAFIPFWGQVADIFGRHVPMQACLVSMLVGSALCTGAPTSSFAVLLLGAWYPGPGLRRDERSRSHRRRGQGLSAGERKELLNLYLFRRRLGMGIWSVLGGYITSGASWRWCFAINLPVAFTSMLLVYFVLRSELLGPQPIPSLDETTDTGRRTTFAKRLQTIEAGGQVLFLFGFGLLVLGLTWAGATYSWRSPAVVVTITMGAVLIVLFCPVFAAFLGNVYIGKTEEGDGERRNAICEGVYLLKFRRKGQADDGVSARERESGETPLLWK</sequence>
<feature type="transmembrane region" description="Helical" evidence="5">
    <location>
        <begin position="219"/>
        <end position="239"/>
    </location>
</feature>
<reference evidence="6 7" key="1">
    <citation type="submission" date="2018-11" db="EMBL/GenBank/DDBJ databases">
        <title>Genome sequence and assembly of Colletotrichum sidae.</title>
        <authorList>
            <person name="Gan P."/>
            <person name="Shirasu K."/>
        </authorList>
    </citation>
    <scope>NUCLEOTIDE SEQUENCE [LARGE SCALE GENOMIC DNA]</scope>
    <source>
        <strain evidence="6 7">CBS 518.97</strain>
    </source>
</reference>
<feature type="transmembrane region" description="Helical" evidence="5">
    <location>
        <begin position="73"/>
        <end position="102"/>
    </location>
</feature>
<keyword evidence="7" id="KW-1185">Reference proteome</keyword>
<evidence type="ECO:0000256" key="2">
    <source>
        <dbReference type="ARBA" id="ARBA00022692"/>
    </source>
</evidence>
<evidence type="ECO:0000256" key="4">
    <source>
        <dbReference type="ARBA" id="ARBA00023136"/>
    </source>
</evidence>
<evidence type="ECO:0000313" key="7">
    <source>
        <dbReference type="Proteomes" id="UP000295604"/>
    </source>
</evidence>
<comment type="caution">
    <text evidence="6">The sequence shown here is derived from an EMBL/GenBank/DDBJ whole genome shotgun (WGS) entry which is preliminary data.</text>
</comment>
<organism evidence="6 7">
    <name type="scientific">Colletotrichum sidae</name>
    <dbReference type="NCBI Taxonomy" id="1347389"/>
    <lineage>
        <taxon>Eukaryota</taxon>
        <taxon>Fungi</taxon>
        <taxon>Dikarya</taxon>
        <taxon>Ascomycota</taxon>
        <taxon>Pezizomycotina</taxon>
        <taxon>Sordariomycetes</taxon>
        <taxon>Hypocreomycetidae</taxon>
        <taxon>Glomerellales</taxon>
        <taxon>Glomerellaceae</taxon>
        <taxon>Colletotrichum</taxon>
        <taxon>Colletotrichum orbiculare species complex</taxon>
    </lineage>
</organism>
<proteinExistence type="predicted"/>
<feature type="transmembrane region" description="Helical" evidence="5">
    <location>
        <begin position="245"/>
        <end position="273"/>
    </location>
</feature>
<accession>A0A4R8TNI9</accession>
<comment type="subcellular location">
    <subcellularLocation>
        <location evidence="1">Membrane</location>
        <topology evidence="1">Multi-pass membrane protein</topology>
    </subcellularLocation>
</comment>
<dbReference type="AlphaFoldDB" id="A0A4R8TNI9"/>
<name>A0A4R8TNI9_9PEZI</name>
<dbReference type="PANTHER" id="PTHR23501">
    <property type="entry name" value="MAJOR FACILITATOR SUPERFAMILY"/>
    <property type="match status" value="1"/>
</dbReference>
<gene>
    <name evidence="6" type="primary">SGE1</name>
    <name evidence="6" type="ORF">C8034_v007887</name>
</gene>
<keyword evidence="2 5" id="KW-0812">Transmembrane</keyword>
<protein>
    <submittedName>
        <fullName evidence="6">Protein SGE1</fullName>
    </submittedName>
</protein>
<evidence type="ECO:0000256" key="1">
    <source>
        <dbReference type="ARBA" id="ARBA00004141"/>
    </source>
</evidence>
<dbReference type="InterPro" id="IPR036259">
    <property type="entry name" value="MFS_trans_sf"/>
</dbReference>
<dbReference type="Proteomes" id="UP000295604">
    <property type="component" value="Unassembled WGS sequence"/>
</dbReference>
<evidence type="ECO:0000256" key="3">
    <source>
        <dbReference type="ARBA" id="ARBA00022989"/>
    </source>
</evidence>
<dbReference type="SUPFAM" id="SSF103473">
    <property type="entry name" value="MFS general substrate transporter"/>
    <property type="match status" value="1"/>
</dbReference>
<dbReference type="GO" id="GO:0022857">
    <property type="term" value="F:transmembrane transporter activity"/>
    <property type="evidence" value="ECO:0007669"/>
    <property type="project" value="TreeGrafter"/>
</dbReference>
<feature type="transmembrane region" description="Helical" evidence="5">
    <location>
        <begin position="158"/>
        <end position="181"/>
    </location>
</feature>
<dbReference type="PANTHER" id="PTHR23501:SF39">
    <property type="entry name" value="MULTIDRUG TRANSPORTER, PUTATIVE (AFU_ORTHOLOGUE AFUA_1G05010)-RELATED"/>
    <property type="match status" value="1"/>
</dbReference>
<keyword evidence="4 5" id="KW-0472">Membrane</keyword>
<feature type="transmembrane region" description="Helical" evidence="5">
    <location>
        <begin position="42"/>
        <end position="61"/>
    </location>
</feature>
<dbReference type="Gene3D" id="1.20.1720.10">
    <property type="entry name" value="Multidrug resistance protein D"/>
    <property type="match status" value="2"/>
</dbReference>